<proteinExistence type="predicted"/>
<protein>
    <submittedName>
        <fullName evidence="2">Uncharacterized protein</fullName>
    </submittedName>
</protein>
<dbReference type="AlphaFoldDB" id="A0A6S6PE80"/>
<reference evidence="2 3" key="1">
    <citation type="submission" date="2020-07" db="EMBL/GenBank/DDBJ databases">
        <title>Complete Genome Sequence of an acetic acid bacterium, Acetobacter aceti JCM20276.</title>
        <authorList>
            <person name="Hirose Y."/>
            <person name="Mihara H."/>
        </authorList>
    </citation>
    <scope>NUCLEOTIDE SEQUENCE [LARGE SCALE GENOMIC DNA]</scope>
    <source>
        <strain evidence="2 3">JCM20276</strain>
    </source>
</reference>
<name>A0A6S6PE80_ACEAC</name>
<feature type="region of interest" description="Disordered" evidence="1">
    <location>
        <begin position="1"/>
        <end position="21"/>
    </location>
</feature>
<gene>
    <name evidence="2" type="ORF">AAJCM20276_02230</name>
</gene>
<evidence type="ECO:0000313" key="2">
    <source>
        <dbReference type="EMBL" id="BCI65599.1"/>
    </source>
</evidence>
<evidence type="ECO:0000313" key="3">
    <source>
        <dbReference type="Proteomes" id="UP000515220"/>
    </source>
</evidence>
<evidence type="ECO:0000256" key="1">
    <source>
        <dbReference type="SAM" id="MobiDB-lite"/>
    </source>
</evidence>
<accession>A0A6S6PE80</accession>
<sequence length="83" mass="9186">MQRDGHLSVARNNNAQHGESVAREAERGVIFFYRAESAFALAGCLRFWLGCLFFTEGFCRARPPGVTQTIWELTAHKTPAGTG</sequence>
<dbReference type="Proteomes" id="UP000515220">
    <property type="component" value="Chromosome"/>
</dbReference>
<dbReference type="EMBL" id="AP023326">
    <property type="protein sequence ID" value="BCI65599.1"/>
    <property type="molecule type" value="Genomic_DNA"/>
</dbReference>
<organism evidence="2 3">
    <name type="scientific">Acetobacter aceti</name>
    <dbReference type="NCBI Taxonomy" id="435"/>
    <lineage>
        <taxon>Bacteria</taxon>
        <taxon>Pseudomonadati</taxon>
        <taxon>Pseudomonadota</taxon>
        <taxon>Alphaproteobacteria</taxon>
        <taxon>Acetobacterales</taxon>
        <taxon>Acetobacteraceae</taxon>
        <taxon>Acetobacter</taxon>
        <taxon>Acetobacter subgen. Acetobacter</taxon>
    </lineage>
</organism>